<dbReference type="EMBL" id="LNIX01000041">
    <property type="protein sequence ID" value="OXA39087.1"/>
    <property type="molecule type" value="Genomic_DNA"/>
</dbReference>
<keyword evidence="2" id="KW-0472">Membrane</keyword>
<sequence>AQPNLGRGAVATTQQISSKLRLENTNAKVDEVVDIMNVNVRNVLERDEKLSVMETRADALKQGASQFENHARTLKRRALMRNMKMWIVIGAIAFIGLLVIGSQLNLF</sequence>
<keyword evidence="1" id="KW-0175">Coiled coil</keyword>
<protein>
    <submittedName>
        <fullName evidence="4">Vesicle-associated membrane protein 1</fullName>
    </submittedName>
</protein>
<evidence type="ECO:0000259" key="3">
    <source>
        <dbReference type="PROSITE" id="PS50892"/>
    </source>
</evidence>
<feature type="domain" description="V-SNARE coiled-coil homology" evidence="3">
    <location>
        <begin position="21"/>
        <end position="81"/>
    </location>
</feature>
<evidence type="ECO:0000313" key="5">
    <source>
        <dbReference type="Proteomes" id="UP000198287"/>
    </source>
</evidence>
<comment type="caution">
    <text evidence="4">The sequence shown here is derived from an EMBL/GenBank/DDBJ whole genome shotgun (WGS) entry which is preliminary data.</text>
</comment>
<dbReference type="Gene3D" id="1.20.5.110">
    <property type="match status" value="1"/>
</dbReference>
<dbReference type="InterPro" id="IPR001388">
    <property type="entry name" value="Synaptobrevin-like"/>
</dbReference>
<reference evidence="4 5" key="1">
    <citation type="submission" date="2015-12" db="EMBL/GenBank/DDBJ databases">
        <title>The genome of Folsomia candida.</title>
        <authorList>
            <person name="Faddeeva A."/>
            <person name="Derks M.F."/>
            <person name="Anvar Y."/>
            <person name="Smit S."/>
            <person name="Van Straalen N."/>
            <person name="Roelofs D."/>
        </authorList>
    </citation>
    <scope>NUCLEOTIDE SEQUENCE [LARGE SCALE GENOMIC DNA]</scope>
    <source>
        <strain evidence="4 5">VU population</strain>
        <tissue evidence="4">Whole body</tissue>
    </source>
</reference>
<dbReference type="Pfam" id="PF00957">
    <property type="entry name" value="Synaptobrevin"/>
    <property type="match status" value="1"/>
</dbReference>
<evidence type="ECO:0000313" key="4">
    <source>
        <dbReference type="EMBL" id="OXA39087.1"/>
    </source>
</evidence>
<dbReference type="PIRSF" id="PIRSF005409">
    <property type="entry name" value="Synaptobrevin_euk"/>
    <property type="match status" value="1"/>
</dbReference>
<dbReference type="OrthoDB" id="10042941at2759"/>
<dbReference type="PANTHER" id="PTHR45701">
    <property type="entry name" value="SYNAPTOBREVIN FAMILY MEMBER"/>
    <property type="match status" value="1"/>
</dbReference>
<proteinExistence type="predicted"/>
<dbReference type="InterPro" id="IPR042855">
    <property type="entry name" value="V_SNARE_CC"/>
</dbReference>
<dbReference type="SUPFAM" id="SSF58038">
    <property type="entry name" value="SNARE fusion complex"/>
    <property type="match status" value="1"/>
</dbReference>
<dbReference type="InterPro" id="IPR016444">
    <property type="entry name" value="Synaptobrevin/VAMP"/>
</dbReference>
<evidence type="ECO:0000256" key="1">
    <source>
        <dbReference type="PROSITE-ProRule" id="PRU00290"/>
    </source>
</evidence>
<dbReference type="AlphaFoldDB" id="A0A226D2Y6"/>
<organism evidence="4 5">
    <name type="scientific">Folsomia candida</name>
    <name type="common">Springtail</name>
    <dbReference type="NCBI Taxonomy" id="158441"/>
    <lineage>
        <taxon>Eukaryota</taxon>
        <taxon>Metazoa</taxon>
        <taxon>Ecdysozoa</taxon>
        <taxon>Arthropoda</taxon>
        <taxon>Hexapoda</taxon>
        <taxon>Collembola</taxon>
        <taxon>Entomobryomorpha</taxon>
        <taxon>Isotomoidea</taxon>
        <taxon>Isotomidae</taxon>
        <taxon>Proisotominae</taxon>
        <taxon>Folsomia</taxon>
    </lineage>
</organism>
<dbReference type="STRING" id="158441.A0A226D2Y6"/>
<keyword evidence="2" id="KW-1133">Transmembrane helix</keyword>
<name>A0A226D2Y6_FOLCA</name>
<evidence type="ECO:0000256" key="2">
    <source>
        <dbReference type="SAM" id="Phobius"/>
    </source>
</evidence>
<keyword evidence="2" id="KW-0812">Transmembrane</keyword>
<keyword evidence="5" id="KW-1185">Reference proteome</keyword>
<feature type="non-terminal residue" evidence="4">
    <location>
        <position position="1"/>
    </location>
</feature>
<dbReference type="GO" id="GO:0016020">
    <property type="term" value="C:membrane"/>
    <property type="evidence" value="ECO:0007669"/>
    <property type="project" value="InterPro"/>
</dbReference>
<accession>A0A226D2Y6</accession>
<feature type="transmembrane region" description="Helical" evidence="2">
    <location>
        <begin position="85"/>
        <end position="104"/>
    </location>
</feature>
<gene>
    <name evidence="4" type="ORF">Fcan01_26155</name>
</gene>
<dbReference type="GO" id="GO:0016192">
    <property type="term" value="P:vesicle-mediated transport"/>
    <property type="evidence" value="ECO:0007669"/>
    <property type="project" value="InterPro"/>
</dbReference>
<dbReference type="PROSITE" id="PS50892">
    <property type="entry name" value="V_SNARE"/>
    <property type="match status" value="1"/>
</dbReference>
<dbReference type="Proteomes" id="UP000198287">
    <property type="component" value="Unassembled WGS sequence"/>
</dbReference>
<dbReference type="PRINTS" id="PR00219">
    <property type="entry name" value="SYNAPTOBREVN"/>
</dbReference>
<dbReference type="OMA" id="TEQFHRS"/>